<accession>A0ACB7ZHJ1</accession>
<sequence>MRNQTMKNNLTTMKMMREVNPLKRTRNLTVKPLVHNDNVTQPTLNLQEFRGLCYGICRKNWTGKSDRSITGVDDANIVPVTYLLNVRQEKVESLPDILKCFNNEALLVDEIDNKVALTAFIVTVVVGNYKNIRVFKDNGSSTDILFVAAFHQLGNPMAKLQPIQSPLVGFSDEKVQPLGAIDLPVTMGTSPQLVVKRGDQAVVGECNVATPNEKHPKEALVIDALEVSNEKGEKRAEPVEKLLAVDLAEVR</sequence>
<dbReference type="EMBL" id="CM037159">
    <property type="protein sequence ID" value="KAH7865408.1"/>
    <property type="molecule type" value="Genomic_DNA"/>
</dbReference>
<dbReference type="Proteomes" id="UP000828048">
    <property type="component" value="Chromosome 9"/>
</dbReference>
<keyword evidence="2" id="KW-1185">Reference proteome</keyword>
<comment type="caution">
    <text evidence="1">The sequence shown here is derived from an EMBL/GenBank/DDBJ whole genome shotgun (WGS) entry which is preliminary data.</text>
</comment>
<gene>
    <name evidence="1" type="ORF">Vadar_006279</name>
</gene>
<organism evidence="1 2">
    <name type="scientific">Vaccinium darrowii</name>
    <dbReference type="NCBI Taxonomy" id="229202"/>
    <lineage>
        <taxon>Eukaryota</taxon>
        <taxon>Viridiplantae</taxon>
        <taxon>Streptophyta</taxon>
        <taxon>Embryophyta</taxon>
        <taxon>Tracheophyta</taxon>
        <taxon>Spermatophyta</taxon>
        <taxon>Magnoliopsida</taxon>
        <taxon>eudicotyledons</taxon>
        <taxon>Gunneridae</taxon>
        <taxon>Pentapetalae</taxon>
        <taxon>asterids</taxon>
        <taxon>Ericales</taxon>
        <taxon>Ericaceae</taxon>
        <taxon>Vaccinioideae</taxon>
        <taxon>Vaccinieae</taxon>
        <taxon>Vaccinium</taxon>
    </lineage>
</organism>
<name>A0ACB7ZHJ1_9ERIC</name>
<protein>
    <submittedName>
        <fullName evidence="1">Uncharacterized protein</fullName>
    </submittedName>
</protein>
<proteinExistence type="predicted"/>
<evidence type="ECO:0000313" key="2">
    <source>
        <dbReference type="Proteomes" id="UP000828048"/>
    </source>
</evidence>
<evidence type="ECO:0000313" key="1">
    <source>
        <dbReference type="EMBL" id="KAH7865408.1"/>
    </source>
</evidence>
<reference evidence="1 2" key="1">
    <citation type="journal article" date="2021" name="Hortic Res">
        <title>High-quality reference genome and annotation aids understanding of berry development for evergreen blueberry (Vaccinium darrowii).</title>
        <authorList>
            <person name="Yu J."/>
            <person name="Hulse-Kemp A.M."/>
            <person name="Babiker E."/>
            <person name="Staton M."/>
        </authorList>
    </citation>
    <scope>NUCLEOTIDE SEQUENCE [LARGE SCALE GENOMIC DNA]</scope>
    <source>
        <strain evidence="2">cv. NJ 8807/NJ 8810</strain>
        <tissue evidence="1">Young leaf</tissue>
    </source>
</reference>